<dbReference type="EMBL" id="MHLP01000007">
    <property type="protein sequence ID" value="OGZ13451.1"/>
    <property type="molecule type" value="Genomic_DNA"/>
</dbReference>
<keyword evidence="2" id="KW-1133">Transmembrane helix</keyword>
<name>A0A1G2DKG4_9BACT</name>
<feature type="transmembrane region" description="Helical" evidence="2">
    <location>
        <begin position="21"/>
        <end position="41"/>
    </location>
</feature>
<proteinExistence type="predicted"/>
<evidence type="ECO:0000313" key="3">
    <source>
        <dbReference type="EMBL" id="OGZ13451.1"/>
    </source>
</evidence>
<evidence type="ECO:0000256" key="2">
    <source>
        <dbReference type="SAM" id="Phobius"/>
    </source>
</evidence>
<protein>
    <submittedName>
        <fullName evidence="3">Uncharacterized protein</fullName>
    </submittedName>
</protein>
<dbReference type="AlphaFoldDB" id="A0A1G2DKG4"/>
<organism evidence="3 4">
    <name type="scientific">Candidatus Lloydbacteria bacterium RIFCSPLOWO2_01_FULL_50_20</name>
    <dbReference type="NCBI Taxonomy" id="1798665"/>
    <lineage>
        <taxon>Bacteria</taxon>
        <taxon>Candidatus Lloydiibacteriota</taxon>
    </lineage>
</organism>
<keyword evidence="2" id="KW-0472">Membrane</keyword>
<sequence>MNILDHLDKLRAKPVHVRQRIALFSTFILSFLVASVWWATWNTESQPETLSSSSASSIISPWGVVTDMISDAKKDTMAAVGQLTGQLQRAAEDNIEYDPTLEGESGAETSEDSRNEAFAPYDLDASSSEVSGESTPSDASSGGNSGEMIRTRPGTYQTAVPSELVPKTDVVE</sequence>
<dbReference type="STRING" id="1798665.A2942_01240"/>
<evidence type="ECO:0000313" key="4">
    <source>
        <dbReference type="Proteomes" id="UP000178534"/>
    </source>
</evidence>
<gene>
    <name evidence="3" type="ORF">A2942_01240</name>
</gene>
<comment type="caution">
    <text evidence="3">The sequence shown here is derived from an EMBL/GenBank/DDBJ whole genome shotgun (WGS) entry which is preliminary data.</text>
</comment>
<feature type="compositionally biased region" description="Low complexity" evidence="1">
    <location>
        <begin position="126"/>
        <end position="137"/>
    </location>
</feature>
<evidence type="ECO:0000256" key="1">
    <source>
        <dbReference type="SAM" id="MobiDB-lite"/>
    </source>
</evidence>
<dbReference type="Proteomes" id="UP000178534">
    <property type="component" value="Unassembled WGS sequence"/>
</dbReference>
<accession>A0A1G2DKG4</accession>
<feature type="region of interest" description="Disordered" evidence="1">
    <location>
        <begin position="91"/>
        <end position="172"/>
    </location>
</feature>
<keyword evidence="2" id="KW-0812">Transmembrane</keyword>
<reference evidence="3 4" key="1">
    <citation type="journal article" date="2016" name="Nat. Commun.">
        <title>Thousands of microbial genomes shed light on interconnected biogeochemical processes in an aquifer system.</title>
        <authorList>
            <person name="Anantharaman K."/>
            <person name="Brown C.T."/>
            <person name="Hug L.A."/>
            <person name="Sharon I."/>
            <person name="Castelle C.J."/>
            <person name="Probst A.J."/>
            <person name="Thomas B.C."/>
            <person name="Singh A."/>
            <person name="Wilkins M.J."/>
            <person name="Karaoz U."/>
            <person name="Brodie E.L."/>
            <person name="Williams K.H."/>
            <person name="Hubbard S.S."/>
            <person name="Banfield J.F."/>
        </authorList>
    </citation>
    <scope>NUCLEOTIDE SEQUENCE [LARGE SCALE GENOMIC DNA]</scope>
</reference>